<organism evidence="5 8">
    <name type="scientific">Candidatus Iainarchaeum sp</name>
    <dbReference type="NCBI Taxonomy" id="3101447"/>
    <lineage>
        <taxon>Archaea</taxon>
        <taxon>Candidatus Iainarchaeota</taxon>
        <taxon>Candidatus Iainarchaeia</taxon>
        <taxon>Candidatus Iainarchaeales</taxon>
        <taxon>Candidatus Iainarchaeaceae</taxon>
        <taxon>Candidatus Iainarchaeum</taxon>
    </lineage>
</organism>
<evidence type="ECO:0000313" key="7">
    <source>
        <dbReference type="EMBL" id="MBS3058626.1"/>
    </source>
</evidence>
<evidence type="ECO:0000313" key="8">
    <source>
        <dbReference type="Proteomes" id="UP000590964"/>
    </source>
</evidence>
<dbReference type="EMBL" id="DUFJ01000094">
    <property type="protein sequence ID" value="HIH33433.1"/>
    <property type="molecule type" value="Genomic_DNA"/>
</dbReference>
<evidence type="ECO:0000313" key="6">
    <source>
        <dbReference type="EMBL" id="HIH33433.1"/>
    </source>
</evidence>
<protein>
    <recommendedName>
        <fullName evidence="4">Band 7 domain-containing protein</fullName>
    </recommendedName>
</protein>
<evidence type="ECO:0000256" key="3">
    <source>
        <dbReference type="SAM" id="Phobius"/>
    </source>
</evidence>
<dbReference type="EMBL" id="JAGVWB010000030">
    <property type="protein sequence ID" value="MBS3058626.1"/>
    <property type="molecule type" value="Genomic_DNA"/>
</dbReference>
<dbReference type="GO" id="GO:0098552">
    <property type="term" value="C:side of membrane"/>
    <property type="evidence" value="ECO:0007669"/>
    <property type="project" value="UniProtKB-ARBA"/>
</dbReference>
<dbReference type="EMBL" id="DUFW01000003">
    <property type="protein sequence ID" value="HIH21094.1"/>
    <property type="molecule type" value="Genomic_DNA"/>
</dbReference>
<dbReference type="PANTHER" id="PTHR10264">
    <property type="entry name" value="BAND 7 PROTEIN-RELATED"/>
    <property type="match status" value="1"/>
</dbReference>
<dbReference type="PRINTS" id="PR00721">
    <property type="entry name" value="STOMATIN"/>
</dbReference>
<dbReference type="Pfam" id="PF01145">
    <property type="entry name" value="Band_7"/>
    <property type="match status" value="1"/>
</dbReference>
<dbReference type="PANTHER" id="PTHR10264:SF19">
    <property type="entry name" value="AT06885P-RELATED"/>
    <property type="match status" value="1"/>
</dbReference>
<dbReference type="SUPFAM" id="SSF117892">
    <property type="entry name" value="Band 7/SPFH domain"/>
    <property type="match status" value="1"/>
</dbReference>
<name>A0A7J4JUG6_9ARCH</name>
<dbReference type="InterPro" id="IPR001107">
    <property type="entry name" value="Band_7"/>
</dbReference>
<evidence type="ECO:0000313" key="5">
    <source>
        <dbReference type="EMBL" id="HIH21094.1"/>
    </source>
</evidence>
<evidence type="ECO:0000259" key="4">
    <source>
        <dbReference type="SMART" id="SM00244"/>
    </source>
</evidence>
<accession>A0A7J4JUG6</accession>
<dbReference type="Gene3D" id="3.30.479.30">
    <property type="entry name" value="Band 7 domain"/>
    <property type="match status" value="1"/>
</dbReference>
<dbReference type="SMART" id="SM00244">
    <property type="entry name" value="PHB"/>
    <property type="match status" value="1"/>
</dbReference>
<evidence type="ECO:0000256" key="1">
    <source>
        <dbReference type="ARBA" id="ARBA00004167"/>
    </source>
</evidence>
<feature type="domain" description="Band 7" evidence="4">
    <location>
        <begin position="57"/>
        <end position="221"/>
    </location>
</feature>
<keyword evidence="3" id="KW-1133">Transmembrane helix</keyword>
<proteinExistence type="inferred from homology"/>
<dbReference type="FunFam" id="3.30.479.30:FF:000004">
    <property type="entry name" value="Putative membrane protease family, stomatin"/>
    <property type="match status" value="1"/>
</dbReference>
<sequence>MAKRFGKVESYKLKELIFILILLIVVLSAAAIFIFRDVIAIYILVGFFALFLVILVSRYDFLLALKEYERAVIFRFGRAKRVGGPGWTFIWPVIESARFVDLRTQTIDVKPQEVITRDKVVVKIDAIIYLFVKKENDAVMKSVLEIDDYRKGAEQFVVASIRDAAGELTLTELISSIEKLNQEVKQKLEQITTSWGVSIEAVEIQHLSVPKEISDAFSEQKAAEQKKLARTELAKAHQIEIEAVRDAAEGLSDKALSYYYIRALERLGRGKATKYIFPLELTQLASRLSGVKSEGAAEDLFKKYAPAIKKLLAKKSGKKKK</sequence>
<comment type="similarity">
    <text evidence="2">Belongs to the band 7/mec-2 family.</text>
</comment>
<dbReference type="Proteomes" id="UP000527315">
    <property type="component" value="Unassembled WGS sequence"/>
</dbReference>
<gene>
    <name evidence="5" type="ORF">HA222_00320</name>
    <name evidence="6" type="ORF">HA227_04235</name>
    <name evidence="7" type="ORF">J4478_04465</name>
</gene>
<reference evidence="5" key="1">
    <citation type="journal article" date="2020" name="bioRxiv">
        <title>A rank-normalized archaeal taxonomy based on genome phylogeny resolves widespread incomplete and uneven classifications.</title>
        <authorList>
            <person name="Rinke C."/>
            <person name="Chuvochina M."/>
            <person name="Mussig A.J."/>
            <person name="Chaumeil P.-A."/>
            <person name="Waite D.W."/>
            <person name="Whitman W.B."/>
            <person name="Parks D.H."/>
            <person name="Hugenholtz P."/>
        </authorList>
    </citation>
    <scope>NUCLEOTIDE SEQUENCE</scope>
    <source>
        <strain evidence="6">UBA10036</strain>
        <strain evidence="5">UBA10191</strain>
    </source>
</reference>
<keyword evidence="3" id="KW-0472">Membrane</keyword>
<comment type="subcellular location">
    <subcellularLocation>
        <location evidence="1">Membrane</location>
        <topology evidence="1">Single-pass membrane protein</topology>
    </subcellularLocation>
</comment>
<dbReference type="InterPro" id="IPR043202">
    <property type="entry name" value="Band-7_stomatin-like"/>
</dbReference>
<keyword evidence="3" id="KW-0812">Transmembrane</keyword>
<dbReference type="InterPro" id="IPR036013">
    <property type="entry name" value="Band_7/SPFH_dom_sf"/>
</dbReference>
<evidence type="ECO:0000256" key="2">
    <source>
        <dbReference type="ARBA" id="ARBA00008164"/>
    </source>
</evidence>
<dbReference type="Proteomes" id="UP000590964">
    <property type="component" value="Unassembled WGS sequence"/>
</dbReference>
<dbReference type="InterPro" id="IPR001972">
    <property type="entry name" value="Stomatin_HflK_fam"/>
</dbReference>
<comment type="caution">
    <text evidence="5">The sequence shown here is derived from an EMBL/GenBank/DDBJ whole genome shotgun (WGS) entry which is preliminary data.</text>
</comment>
<feature type="transmembrane region" description="Helical" evidence="3">
    <location>
        <begin position="41"/>
        <end position="65"/>
    </location>
</feature>
<reference evidence="7" key="3">
    <citation type="submission" date="2021-05" db="EMBL/GenBank/DDBJ databases">
        <title>Protein family content uncovers lineage relationships and bacterial pathway maintenance mechanisms in DPANN archaea.</title>
        <authorList>
            <person name="Castelle C.J."/>
            <person name="Meheust R."/>
            <person name="Jaffe A.L."/>
            <person name="Seitz K."/>
            <person name="Gong X."/>
            <person name="Baker B.J."/>
            <person name="Banfield J.F."/>
        </authorList>
    </citation>
    <scope>NUCLEOTIDE SEQUENCE</scope>
    <source>
        <strain evidence="7">RIFCSPLOWO2_01_FULL_43_13</strain>
    </source>
</reference>
<dbReference type="Proteomes" id="UP000680185">
    <property type="component" value="Unassembled WGS sequence"/>
</dbReference>
<reference evidence="7" key="2">
    <citation type="submission" date="2021-03" db="EMBL/GenBank/DDBJ databases">
        <authorList>
            <person name="Jaffe A."/>
        </authorList>
    </citation>
    <scope>NUCLEOTIDE SEQUENCE</scope>
    <source>
        <strain evidence="7">RIFCSPLOWO2_01_FULL_43_13</strain>
    </source>
</reference>
<feature type="transmembrane region" description="Helical" evidence="3">
    <location>
        <begin position="16"/>
        <end position="35"/>
    </location>
</feature>
<dbReference type="GO" id="GO:0005886">
    <property type="term" value="C:plasma membrane"/>
    <property type="evidence" value="ECO:0007669"/>
    <property type="project" value="InterPro"/>
</dbReference>
<dbReference type="AlphaFoldDB" id="A0A7J4JUG6"/>